<comment type="similarity">
    <text evidence="5">Belongs to the ligand-gated ion channel (TC 1.A.9) family.</text>
</comment>
<keyword evidence="5" id="KW-0406">Ion transport</keyword>
<dbReference type="SUPFAM" id="SSF90112">
    <property type="entry name" value="Neurotransmitter-gated ion-channel transmembrane pore"/>
    <property type="match status" value="1"/>
</dbReference>
<dbReference type="Gene3D" id="1.20.58.390">
    <property type="entry name" value="Neurotransmitter-gated ion-channel transmembrane domain"/>
    <property type="match status" value="1"/>
</dbReference>
<keyword evidence="5" id="KW-0407">Ion channel</keyword>
<dbReference type="GO" id="GO:0034220">
    <property type="term" value="P:monoatomic ion transmembrane transport"/>
    <property type="evidence" value="ECO:0007669"/>
    <property type="project" value="UniProtKB-KW"/>
</dbReference>
<keyword evidence="9" id="KW-1185">Reference proteome</keyword>
<dbReference type="InterPro" id="IPR038050">
    <property type="entry name" value="Neuro_actylchol_rec"/>
</dbReference>
<proteinExistence type="inferred from homology"/>
<organism evidence="8 9">
    <name type="scientific">Batillaria attramentaria</name>
    <dbReference type="NCBI Taxonomy" id="370345"/>
    <lineage>
        <taxon>Eukaryota</taxon>
        <taxon>Metazoa</taxon>
        <taxon>Spiralia</taxon>
        <taxon>Lophotrochozoa</taxon>
        <taxon>Mollusca</taxon>
        <taxon>Gastropoda</taxon>
        <taxon>Caenogastropoda</taxon>
        <taxon>Sorbeoconcha</taxon>
        <taxon>Cerithioidea</taxon>
        <taxon>Batillariidae</taxon>
        <taxon>Batillaria</taxon>
    </lineage>
</organism>
<keyword evidence="4 5" id="KW-0472">Membrane</keyword>
<dbReference type="EMBL" id="JACVVK020000479">
    <property type="protein sequence ID" value="KAK7471777.1"/>
    <property type="molecule type" value="Genomic_DNA"/>
</dbReference>
<keyword evidence="3 5" id="KW-1133">Transmembrane helix</keyword>
<sequence>MSLSFRALVVFTAHVSCLEVSQALQAEGDLMNRLLSKYEPRVRPVKNPHSSINVTLRFTMQRIDDLVRNDLRKEQLRVSGWVETQWRDEFLQWDPSSEQGIEQLIFRAEDVWLPDISVVNSLKGMFVSHDQGHSYRVPVNSEGYTRWVPPDNFAVSCDVDITFFPFDEQVCSLMFKSWHYRISEMTLVKADTVSLDMTEYEEDGEWELKQTLVELVVRRRPVFYMVNIMIPCLMLCGLVLVNFFLPPDSGEKISLGITVLLSFSVFQLLIAENVPTSSLTTPLLGVYLLCIMAASTSSITVTVLVLNLHHRTIYSHPPPWLKVFVLDYLARLVCMRRHLGHFGILPIVKEPVTGKQAAAGTAAMNTRKIKLTVEDLEGPGVQQKITVLEHDDDLETTPSESDYRHVRLVPKNLDSGNSSQRDLLKSGSVAASAACRGERGEGGLSSLNVAMPVWKCSEGDLPDNVHSTAPHSPGTSQHVLSANATRSALRLIRSIAHLDQPGNTTSTQEFVKAVRDVYHELLTARQACETEHALENEWKIIARVVDRFFFWVTFTCVV</sequence>
<dbReference type="InterPro" id="IPR036719">
    <property type="entry name" value="Neuro-gated_channel_TM_sf"/>
</dbReference>
<dbReference type="CDD" id="cd18989">
    <property type="entry name" value="LGIC_ECD_cation"/>
    <property type="match status" value="1"/>
</dbReference>
<dbReference type="PANTHER" id="PTHR18945">
    <property type="entry name" value="NEUROTRANSMITTER GATED ION CHANNEL"/>
    <property type="match status" value="1"/>
</dbReference>
<dbReference type="SUPFAM" id="SSF63712">
    <property type="entry name" value="Nicotinic receptor ligand binding domain-like"/>
    <property type="match status" value="1"/>
</dbReference>
<dbReference type="InterPro" id="IPR006029">
    <property type="entry name" value="Neurotrans-gated_channel_TM"/>
</dbReference>
<evidence type="ECO:0000256" key="1">
    <source>
        <dbReference type="ARBA" id="ARBA00004141"/>
    </source>
</evidence>
<evidence type="ECO:0000259" key="7">
    <source>
        <dbReference type="Pfam" id="PF02932"/>
    </source>
</evidence>
<feature type="non-terminal residue" evidence="8">
    <location>
        <position position="558"/>
    </location>
</feature>
<dbReference type="FunFam" id="1.20.58.390:FF:000043">
    <property type="entry name" value="AcetylCholine Receptor"/>
    <property type="match status" value="1"/>
</dbReference>
<comment type="caution">
    <text evidence="5">Lacks conserved residue(s) required for the propagation of feature annotation.</text>
</comment>
<evidence type="ECO:0000313" key="8">
    <source>
        <dbReference type="EMBL" id="KAK7471777.1"/>
    </source>
</evidence>
<feature type="transmembrane region" description="Helical" evidence="5">
    <location>
        <begin position="222"/>
        <end position="241"/>
    </location>
</feature>
<evidence type="ECO:0000256" key="4">
    <source>
        <dbReference type="ARBA" id="ARBA00023136"/>
    </source>
</evidence>
<dbReference type="InterPro" id="IPR006201">
    <property type="entry name" value="Neur_channel"/>
</dbReference>
<accession>A0ABD0JEY8</accession>
<dbReference type="Proteomes" id="UP001519460">
    <property type="component" value="Unassembled WGS sequence"/>
</dbReference>
<dbReference type="InterPro" id="IPR006202">
    <property type="entry name" value="Neur_chan_lig-bd"/>
</dbReference>
<comment type="caution">
    <text evidence="8">The sequence shown here is derived from an EMBL/GenBank/DDBJ whole genome shotgun (WGS) entry which is preliminary data.</text>
</comment>
<dbReference type="PRINTS" id="PR00252">
    <property type="entry name" value="NRIONCHANNEL"/>
</dbReference>
<dbReference type="Pfam" id="PF02932">
    <property type="entry name" value="Neur_chan_memb"/>
    <property type="match status" value="1"/>
</dbReference>
<feature type="signal peptide" evidence="5">
    <location>
        <begin position="1"/>
        <end position="23"/>
    </location>
</feature>
<evidence type="ECO:0000259" key="6">
    <source>
        <dbReference type="Pfam" id="PF02931"/>
    </source>
</evidence>
<feature type="chain" id="PRO_5044532624" evidence="5">
    <location>
        <begin position="24"/>
        <end position="558"/>
    </location>
</feature>
<keyword evidence="5" id="KW-0732">Signal</keyword>
<protein>
    <submittedName>
        <fullName evidence="8">Uncharacterized protein</fullName>
    </submittedName>
</protein>
<evidence type="ECO:0000256" key="3">
    <source>
        <dbReference type="ARBA" id="ARBA00022989"/>
    </source>
</evidence>
<dbReference type="AlphaFoldDB" id="A0ABD0JEY8"/>
<comment type="subcellular location">
    <subcellularLocation>
        <location evidence="1">Membrane</location>
        <topology evidence="1">Multi-pass membrane protein</topology>
    </subcellularLocation>
</comment>
<dbReference type="GO" id="GO:0016020">
    <property type="term" value="C:membrane"/>
    <property type="evidence" value="ECO:0007669"/>
    <property type="project" value="UniProtKB-SubCell"/>
</dbReference>
<keyword evidence="2 5" id="KW-0812">Transmembrane</keyword>
<evidence type="ECO:0000256" key="2">
    <source>
        <dbReference type="ARBA" id="ARBA00022692"/>
    </source>
</evidence>
<dbReference type="Gene3D" id="2.70.170.10">
    <property type="entry name" value="Neurotransmitter-gated ion-channel ligand-binding domain"/>
    <property type="match status" value="1"/>
</dbReference>
<dbReference type="PROSITE" id="PS00236">
    <property type="entry name" value="NEUROTR_ION_CHANNEL"/>
    <property type="match status" value="1"/>
</dbReference>
<gene>
    <name evidence="8" type="ORF">BaRGS_00035599</name>
</gene>
<reference evidence="8 9" key="1">
    <citation type="journal article" date="2023" name="Sci. Data">
        <title>Genome assembly of the Korean intertidal mud-creeper Batillaria attramentaria.</title>
        <authorList>
            <person name="Patra A.K."/>
            <person name="Ho P.T."/>
            <person name="Jun S."/>
            <person name="Lee S.J."/>
            <person name="Kim Y."/>
            <person name="Won Y.J."/>
        </authorList>
    </citation>
    <scope>NUCLEOTIDE SEQUENCE [LARGE SCALE GENOMIC DNA]</scope>
    <source>
        <strain evidence="8">Wonlab-2016</strain>
    </source>
</reference>
<dbReference type="InterPro" id="IPR018000">
    <property type="entry name" value="Neurotransmitter_ion_chnl_CS"/>
</dbReference>
<dbReference type="Pfam" id="PF02931">
    <property type="entry name" value="Neur_chan_LBD"/>
    <property type="match status" value="1"/>
</dbReference>
<dbReference type="InterPro" id="IPR036734">
    <property type="entry name" value="Neur_chan_lig-bd_sf"/>
</dbReference>
<evidence type="ECO:0000313" key="9">
    <source>
        <dbReference type="Proteomes" id="UP001519460"/>
    </source>
</evidence>
<evidence type="ECO:0000256" key="5">
    <source>
        <dbReference type="RuleBase" id="RU000687"/>
    </source>
</evidence>
<dbReference type="FunFam" id="2.70.170.10:FF:000028">
    <property type="entry name" value="AcetylCholine Receptor"/>
    <property type="match status" value="1"/>
</dbReference>
<feature type="domain" description="Neurotransmitter-gated ion-channel ligand-binding" evidence="6">
    <location>
        <begin position="29"/>
        <end position="213"/>
    </location>
</feature>
<dbReference type="CDD" id="cd19051">
    <property type="entry name" value="LGIC_TM_cation"/>
    <property type="match status" value="1"/>
</dbReference>
<feature type="domain" description="Neurotransmitter-gated ion-channel transmembrane" evidence="7">
    <location>
        <begin position="228"/>
        <end position="338"/>
    </location>
</feature>
<feature type="transmembrane region" description="Helical" evidence="5">
    <location>
        <begin position="283"/>
        <end position="306"/>
    </location>
</feature>
<keyword evidence="5" id="KW-0813">Transport</keyword>
<feature type="transmembrane region" description="Helical" evidence="5">
    <location>
        <begin position="253"/>
        <end position="271"/>
    </location>
</feature>
<name>A0ABD0JEY8_9CAEN</name>